<evidence type="ECO:0000256" key="9">
    <source>
        <dbReference type="ARBA" id="ARBA00023065"/>
    </source>
</evidence>
<comment type="caution">
    <text evidence="17">The sequence shown here is derived from an EMBL/GenBank/DDBJ whole genome shotgun (WGS) entry which is preliminary data.</text>
</comment>
<keyword evidence="10 14" id="KW-0446">Lipid-binding</keyword>
<comment type="subcellular location">
    <subcellularLocation>
        <location evidence="1 14">Cell membrane</location>
        <topology evidence="1 14">Multi-pass membrane protein</topology>
    </subcellularLocation>
</comment>
<name>A0A329UC67_9FIRM</name>
<dbReference type="InterPro" id="IPR002379">
    <property type="entry name" value="ATPase_proteolipid_c-like_dom"/>
</dbReference>
<dbReference type="Pfam" id="PF00137">
    <property type="entry name" value="ATP-synt_C"/>
    <property type="match status" value="1"/>
</dbReference>
<dbReference type="InterPro" id="IPR005953">
    <property type="entry name" value="ATP_synth_csu_bac/chlpt"/>
</dbReference>
<accession>A0A329UC67</accession>
<evidence type="ECO:0000256" key="4">
    <source>
        <dbReference type="ARBA" id="ARBA00022475"/>
    </source>
</evidence>
<dbReference type="InterPro" id="IPR038662">
    <property type="entry name" value="ATP_synth_F0_csu_sf"/>
</dbReference>
<comment type="function">
    <text evidence="14">Key component of the F(0) channel; it plays a direct role in translocation across the membrane. A homomeric c-ring of between 10-14 subunits forms the central stalk rotor element with the F(1) delta and epsilon subunits.</text>
</comment>
<keyword evidence="4 14" id="KW-1003">Cell membrane</keyword>
<evidence type="ECO:0000256" key="7">
    <source>
        <dbReference type="ARBA" id="ARBA00022781"/>
    </source>
</evidence>
<keyword evidence="6 14" id="KW-0812">Transmembrane</keyword>
<evidence type="ECO:0000256" key="8">
    <source>
        <dbReference type="ARBA" id="ARBA00022989"/>
    </source>
</evidence>
<dbReference type="EMBL" id="PRLE01000004">
    <property type="protein sequence ID" value="RAW58676.1"/>
    <property type="molecule type" value="Genomic_DNA"/>
</dbReference>
<evidence type="ECO:0000313" key="17">
    <source>
        <dbReference type="EMBL" id="RAW58676.1"/>
    </source>
</evidence>
<dbReference type="InterPro" id="IPR020537">
    <property type="entry name" value="ATP_synth_F0_csu_DDCD_BS"/>
</dbReference>
<evidence type="ECO:0000256" key="11">
    <source>
        <dbReference type="ARBA" id="ARBA00023136"/>
    </source>
</evidence>
<gene>
    <name evidence="14 17" type="primary">atpE</name>
    <name evidence="17" type="ORF">C4N22_08035</name>
    <name evidence="16" type="ORF">C4N25_10540</name>
</gene>
<dbReference type="FunFam" id="1.20.20.10:FF:000002">
    <property type="entry name" value="ATP synthase subunit c"/>
    <property type="match status" value="1"/>
</dbReference>
<feature type="transmembrane region" description="Helical" evidence="14">
    <location>
        <begin position="6"/>
        <end position="27"/>
    </location>
</feature>
<keyword evidence="9 14" id="KW-0406">Ion transport</keyword>
<evidence type="ECO:0000256" key="6">
    <source>
        <dbReference type="ARBA" id="ARBA00022692"/>
    </source>
</evidence>
<dbReference type="Gene3D" id="1.20.20.10">
    <property type="entry name" value="F1F0 ATP synthase subunit C"/>
    <property type="match status" value="1"/>
</dbReference>
<evidence type="ECO:0000256" key="10">
    <source>
        <dbReference type="ARBA" id="ARBA00023121"/>
    </source>
</evidence>
<dbReference type="AlphaFoldDB" id="A0A329UC67"/>
<evidence type="ECO:0000256" key="5">
    <source>
        <dbReference type="ARBA" id="ARBA00022547"/>
    </source>
</evidence>
<evidence type="ECO:0000256" key="12">
    <source>
        <dbReference type="ARBA" id="ARBA00023310"/>
    </source>
</evidence>
<dbReference type="NCBIfam" id="TIGR01260">
    <property type="entry name" value="ATP_synt_c"/>
    <property type="match status" value="1"/>
</dbReference>
<evidence type="ECO:0000256" key="3">
    <source>
        <dbReference type="ARBA" id="ARBA00022448"/>
    </source>
</evidence>
<feature type="site" description="Reversibly protonated during proton transport" evidence="14">
    <location>
        <position position="56"/>
    </location>
</feature>
<dbReference type="GO" id="GO:0005886">
    <property type="term" value="C:plasma membrane"/>
    <property type="evidence" value="ECO:0007669"/>
    <property type="project" value="UniProtKB-SubCell"/>
</dbReference>
<reference evidence="18 19" key="1">
    <citation type="submission" date="2018-02" db="EMBL/GenBank/DDBJ databases">
        <title>Complete genome sequencing of Faecalibacterium prausnitzii strains isolated from the human gut.</title>
        <authorList>
            <person name="Fitzgerald B.C."/>
            <person name="Shkoporov A.N."/>
            <person name="Ross P.R."/>
            <person name="Hill C."/>
        </authorList>
    </citation>
    <scope>NUCLEOTIDE SEQUENCE [LARGE SCALE GENOMIC DNA]</scope>
    <source>
        <strain evidence="17 18">APC923/61-1</strain>
        <strain evidence="16 19">APC942/8-14-2</strain>
    </source>
</reference>
<dbReference type="GO" id="GO:0045259">
    <property type="term" value="C:proton-transporting ATP synthase complex"/>
    <property type="evidence" value="ECO:0007669"/>
    <property type="project" value="UniProtKB-KW"/>
</dbReference>
<evidence type="ECO:0000313" key="18">
    <source>
        <dbReference type="Proteomes" id="UP000250583"/>
    </source>
</evidence>
<keyword evidence="5 14" id="KW-0138">CF(0)</keyword>
<evidence type="ECO:0000313" key="16">
    <source>
        <dbReference type="EMBL" id="RAW48551.1"/>
    </source>
</evidence>
<feature type="domain" description="V-ATPase proteolipid subunit C-like" evidence="15">
    <location>
        <begin position="7"/>
        <end position="69"/>
    </location>
</feature>
<dbReference type="PROSITE" id="PS00605">
    <property type="entry name" value="ATPASE_C"/>
    <property type="match status" value="1"/>
</dbReference>
<dbReference type="EMBL" id="PRKZ01000008">
    <property type="protein sequence ID" value="RAW48551.1"/>
    <property type="molecule type" value="Genomic_DNA"/>
</dbReference>
<dbReference type="Proteomes" id="UP000250583">
    <property type="component" value="Unassembled WGS sequence"/>
</dbReference>
<protein>
    <recommendedName>
        <fullName evidence="14">ATP synthase subunit c</fullName>
    </recommendedName>
    <alternativeName>
        <fullName evidence="14">ATP synthase F(0) sector subunit c</fullName>
    </alternativeName>
    <alternativeName>
        <fullName evidence="14">F-type ATPase subunit c</fullName>
        <shortName evidence="14">F-ATPase subunit c</shortName>
    </alternativeName>
    <alternativeName>
        <fullName evidence="14">Lipid-binding protein</fullName>
    </alternativeName>
</protein>
<dbReference type="GO" id="GO:0046933">
    <property type="term" value="F:proton-transporting ATP synthase activity, rotational mechanism"/>
    <property type="evidence" value="ECO:0007669"/>
    <property type="project" value="UniProtKB-UniRule"/>
</dbReference>
<keyword evidence="11 14" id="KW-0472">Membrane</keyword>
<evidence type="ECO:0000259" key="15">
    <source>
        <dbReference type="Pfam" id="PF00137"/>
    </source>
</evidence>
<dbReference type="InterPro" id="IPR000454">
    <property type="entry name" value="ATP_synth_F0_csu"/>
</dbReference>
<comment type="function">
    <text evidence="13 14">F(1)F(0) ATP synthase produces ATP from ADP in the presence of a proton or sodium gradient. F-type ATPases consist of two structural domains, F(1) containing the extramembraneous catalytic core and F(0) containing the membrane proton channel, linked together by a central stalk and a peripheral stalk. During catalysis, ATP synthesis in the catalytic domain of F(1) is coupled via a rotary mechanism of the central stalk subunits to proton translocation.</text>
</comment>
<dbReference type="HAMAP" id="MF_01396">
    <property type="entry name" value="ATP_synth_c_bact"/>
    <property type="match status" value="1"/>
</dbReference>
<comment type="similarity">
    <text evidence="2 14">Belongs to the ATPase C chain family.</text>
</comment>
<dbReference type="GO" id="GO:0033177">
    <property type="term" value="C:proton-transporting two-sector ATPase complex, proton-transporting domain"/>
    <property type="evidence" value="ECO:0007669"/>
    <property type="project" value="InterPro"/>
</dbReference>
<keyword evidence="12 14" id="KW-0066">ATP synthesis</keyword>
<dbReference type="InterPro" id="IPR035921">
    <property type="entry name" value="F/V-ATP_Csub_sf"/>
</dbReference>
<keyword evidence="7 14" id="KW-0375">Hydrogen ion transport</keyword>
<dbReference type="Proteomes" id="UP000251634">
    <property type="component" value="Unassembled WGS sequence"/>
</dbReference>
<dbReference type="SUPFAM" id="SSF81333">
    <property type="entry name" value="F1F0 ATP synthase subunit C"/>
    <property type="match status" value="1"/>
</dbReference>
<keyword evidence="3 14" id="KW-0813">Transport</keyword>
<dbReference type="PRINTS" id="PR00124">
    <property type="entry name" value="ATPASEC"/>
</dbReference>
<evidence type="ECO:0000256" key="1">
    <source>
        <dbReference type="ARBA" id="ARBA00004651"/>
    </source>
</evidence>
<evidence type="ECO:0000256" key="13">
    <source>
        <dbReference type="ARBA" id="ARBA00025198"/>
    </source>
</evidence>
<sequence length="74" mass="7135">MNGLVALGAGIAALTGIGGGIGIGIATGKATEAISRQPEASSKIQTNLLLGAALAEGTAIFGFVVALIIILFLG</sequence>
<feature type="transmembrane region" description="Helical" evidence="14">
    <location>
        <begin position="48"/>
        <end position="73"/>
    </location>
</feature>
<dbReference type="GO" id="GO:0008289">
    <property type="term" value="F:lipid binding"/>
    <property type="evidence" value="ECO:0007669"/>
    <property type="project" value="UniProtKB-KW"/>
</dbReference>
<proteinExistence type="inferred from homology"/>
<keyword evidence="8 14" id="KW-1133">Transmembrane helix</keyword>
<dbReference type="RefSeq" id="WP_022256641.1">
    <property type="nucleotide sequence ID" value="NZ_DAWEON010000004.1"/>
</dbReference>
<evidence type="ECO:0000313" key="19">
    <source>
        <dbReference type="Proteomes" id="UP000251634"/>
    </source>
</evidence>
<organism evidence="17 18">
    <name type="scientific">Faecalibacterium prausnitzii</name>
    <dbReference type="NCBI Taxonomy" id="853"/>
    <lineage>
        <taxon>Bacteria</taxon>
        <taxon>Bacillati</taxon>
        <taxon>Bacillota</taxon>
        <taxon>Clostridia</taxon>
        <taxon>Eubacteriales</taxon>
        <taxon>Oscillospiraceae</taxon>
        <taxon>Faecalibacterium</taxon>
    </lineage>
</organism>
<evidence type="ECO:0000256" key="14">
    <source>
        <dbReference type="HAMAP-Rule" id="MF_01396"/>
    </source>
</evidence>
<evidence type="ECO:0000256" key="2">
    <source>
        <dbReference type="ARBA" id="ARBA00006704"/>
    </source>
</evidence>